<protein>
    <submittedName>
        <fullName evidence="2">D-alanyl-lipoteichoic acid biosynthesis protein DltD</fullName>
    </submittedName>
</protein>
<dbReference type="InterPro" id="IPR036514">
    <property type="entry name" value="SGNH_hydro_sf"/>
</dbReference>
<evidence type="ECO:0000313" key="3">
    <source>
        <dbReference type="Proteomes" id="UP000253970"/>
    </source>
</evidence>
<keyword evidence="1" id="KW-0812">Transmembrane</keyword>
<feature type="transmembrane region" description="Helical" evidence="1">
    <location>
        <begin position="26"/>
        <end position="47"/>
    </location>
</feature>
<comment type="caution">
    <text evidence="2">The sequence shown here is derived from an EMBL/GenBank/DDBJ whole genome shotgun (WGS) entry which is preliminary data.</text>
</comment>
<sequence length="441" mass="46827">MAKGSNIPGAAPASERARAGARLLRGVLAGLLAVALGLAGVCAMLPAQTSYDPARLYDYVYSGTKSQSVPFTTASMSDDGHLAFGSSEFFISKDKVAQCPQAVFGENVTGVDLTYVGEAYDQSLWQAIAAGAYAGEAKNKKVMIVVSPQWFFKGNGDQGKFASKFSYELYRRFANNPSISDETKAYVRSRVEALGVDAKTTAAVNRDTVLDAANDAATAFADDLRTRSRLPGVIAGAPLKSTVRAAGASTGEPDWNALLKQADASGDAACTTNDFGIYDAYWQKNSGYHVERGQNFSQADEEYADLACFLRVCREAGLEPLVTILPVHGAWYDREGVAHAERQAYYERIRGLCDDAGAAYADFSSCEYEKYFLCDTVHPGWRGWVRIEQAFYDFVHDRDDAFLGGGRFGAAEGLDAAGNAGASLAGVGGNAGDGGSGGSAS</sequence>
<dbReference type="Gene3D" id="3.40.50.1110">
    <property type="entry name" value="SGNH hydrolase"/>
    <property type="match status" value="1"/>
</dbReference>
<evidence type="ECO:0000256" key="1">
    <source>
        <dbReference type="SAM" id="Phobius"/>
    </source>
</evidence>
<organism evidence="2 3">
    <name type="scientific">Eggerthella lenta</name>
    <name type="common">Eubacterium lentum</name>
    <dbReference type="NCBI Taxonomy" id="84112"/>
    <lineage>
        <taxon>Bacteria</taxon>
        <taxon>Bacillati</taxon>
        <taxon>Actinomycetota</taxon>
        <taxon>Coriobacteriia</taxon>
        <taxon>Eggerthellales</taxon>
        <taxon>Eggerthellaceae</taxon>
        <taxon>Eggerthella</taxon>
    </lineage>
</organism>
<dbReference type="PANTHER" id="PTHR40039:SF1">
    <property type="entry name" value="PROTEIN DLTD"/>
    <property type="match status" value="1"/>
</dbReference>
<gene>
    <name evidence="2" type="primary">dltD</name>
    <name evidence="2" type="ORF">C1875_01825</name>
</gene>
<keyword evidence="1" id="KW-1133">Transmembrane helix</keyword>
<dbReference type="Proteomes" id="UP000253970">
    <property type="component" value="Unassembled WGS sequence"/>
</dbReference>
<dbReference type="RefSeq" id="WP_114532616.1">
    <property type="nucleotide sequence ID" value="NZ_CP089336.1"/>
</dbReference>
<dbReference type="InterPro" id="IPR023896">
    <property type="entry name" value="LTA_DltD"/>
</dbReference>
<dbReference type="SUPFAM" id="SSF52266">
    <property type="entry name" value="SGNH hydrolase"/>
    <property type="match status" value="1"/>
</dbReference>
<reference evidence="2 3" key="1">
    <citation type="journal article" date="2018" name="Elife">
        <title>Discovery and characterization of a prevalent human gut bacterial enzyme sufficient for the inactivation of a family of plant toxins.</title>
        <authorList>
            <person name="Koppel N."/>
            <person name="Bisanz J.E."/>
            <person name="Pandelia M.E."/>
            <person name="Turnbaugh P.J."/>
            <person name="Balskus E.P."/>
        </authorList>
    </citation>
    <scope>NUCLEOTIDE SEQUENCE [LARGE SCALE GENOMIC DNA]</scope>
    <source>
        <strain evidence="2 3">W1 BHI 6</strain>
    </source>
</reference>
<dbReference type="NCBIfam" id="TIGR04092">
    <property type="entry name" value="LTA_DltD"/>
    <property type="match status" value="1"/>
</dbReference>
<dbReference type="AlphaFoldDB" id="A0A369MM89"/>
<dbReference type="PANTHER" id="PTHR40039">
    <property type="entry name" value="PROTEIN DLTD"/>
    <property type="match status" value="1"/>
</dbReference>
<name>A0A369MM89_EGGLN</name>
<evidence type="ECO:0000313" key="2">
    <source>
        <dbReference type="EMBL" id="RDB72767.1"/>
    </source>
</evidence>
<proteinExistence type="predicted"/>
<dbReference type="Pfam" id="PF04914">
    <property type="entry name" value="DltD"/>
    <property type="match status" value="1"/>
</dbReference>
<accession>A0A369MM89</accession>
<keyword evidence="1" id="KW-0472">Membrane</keyword>
<dbReference type="EMBL" id="PPTU01000002">
    <property type="protein sequence ID" value="RDB72767.1"/>
    <property type="molecule type" value="Genomic_DNA"/>
</dbReference>
<dbReference type="InterPro" id="IPR006998">
    <property type="entry name" value="DltD"/>
</dbReference>